<evidence type="ECO:0000256" key="11">
    <source>
        <dbReference type="ARBA" id="ARBA00022840"/>
    </source>
</evidence>
<dbReference type="Gene3D" id="3.30.70.100">
    <property type="match status" value="1"/>
</dbReference>
<dbReference type="GO" id="GO:0005886">
    <property type="term" value="C:plasma membrane"/>
    <property type="evidence" value="ECO:0007669"/>
    <property type="project" value="UniProtKB-SubCell"/>
</dbReference>
<comment type="caution">
    <text evidence="20">The sequence shown here is derived from an EMBL/GenBank/DDBJ whole genome shotgun (WGS) entry which is preliminary data.</text>
</comment>
<dbReference type="PANTHER" id="PTHR43520:SF8">
    <property type="entry name" value="P-TYPE CU(+) TRANSPORTER"/>
    <property type="match status" value="1"/>
</dbReference>
<feature type="transmembrane region" description="Helical" evidence="18">
    <location>
        <begin position="173"/>
        <end position="191"/>
    </location>
</feature>
<dbReference type="InterPro" id="IPR018303">
    <property type="entry name" value="ATPase_P-typ_P_site"/>
</dbReference>
<keyword evidence="10" id="KW-0187">Copper transport</keyword>
<feature type="domain" description="HMA" evidence="19">
    <location>
        <begin position="1"/>
        <end position="57"/>
    </location>
</feature>
<sequence length="1008" mass="106939">MTCAACATRIEKGLNRLDGVQATVNLTMETARIEFVPAKTTVGDIIRAVEKIGYKAALRAEASDDGVRRKRDIRIQQAMLLLSTLLTLPLLWAMVGHFEFTSWIWVPERLMDPWVQFWLATPVQFLIGGRFYVGAFKALRGGGANMDVLVALGTSAAYFYSLYVTLAERPSELYYETGSVLITFILLGKLFETAAKGRSSDAIKKLMGLQAKEATVVRDGEEVRIPVERVEIGDLVLVRPGEKVPVDGIVEEGGSAVDESMLTGESLPVGKTVGDPVFGATLNKNGALQVRATKVGKDTALAQIIRVVAEAQSSKAPIQRIADSISGLFVPIVLAIAAATFLAWYFLAEPGNIAGALEKAIAVLVIACPCALGLATPTSIMAGSGRAAELGILFKGGEHLENTHRVTAVVLDKTGTLTNGNPVLTDVRIEPGFAEAQLLAWVGAAEKRSEHPLAEAVTEGIKSRGIPAAEAESFQAVPGHGVEASVEGRSIVVGTRKLLSEKGVRIEPHAEEEMRRLEAMGRTAMPIAVDGAYAGFLAVADTLKDTSKEAVARMRRLGLDVLMLTGDNPRTAQAIAAQAGIDRVLAEVLPEGKAQEVKKLQEAGAVVAMVGDGINDAPALATADIGIAIGTGADAAIEAADVTLLRGDLNGIPVAIEMSRKTMANIKQNLVWALGYNALGIPVAALGYLEPWVAGAAMALSSVSVVLNALRLQEANKAKDEGVEGMNGKMQFAVVILLAGMSFFAGYGFGRQDAPVAPAAQAAQAPQASHGHGNESSSAAAIKTTAVWTVENAVAGEETKLRIDISGEAGEPIEQFDISHEKLMHLIVVSKDLSYFDHIHPEYRGGGTFDIATTLPAGGEYKLIADYVPSGGETTTATEWIRVDGPSKEAIPLTPGGGHAKTAESIQVTLEDDHPVSGQDFELTFRIADSKSKEPVTDLEPYLGAVGHVVILSEDTEEYLHVHPIDESASGPEARFATNFPYPGVYKLWAQFQRDGQVITVPFVVEAE</sequence>
<dbReference type="SFLD" id="SFLDG00002">
    <property type="entry name" value="C1.7:_P-type_atpase_like"/>
    <property type="match status" value="1"/>
</dbReference>
<keyword evidence="21" id="KW-1185">Reference proteome</keyword>
<dbReference type="PRINTS" id="PR00119">
    <property type="entry name" value="CATATPASE"/>
</dbReference>
<evidence type="ECO:0000256" key="5">
    <source>
        <dbReference type="ARBA" id="ARBA00022475"/>
    </source>
</evidence>
<evidence type="ECO:0000259" key="19">
    <source>
        <dbReference type="PROSITE" id="PS50846"/>
    </source>
</evidence>
<dbReference type="InterPro" id="IPR036163">
    <property type="entry name" value="HMA_dom_sf"/>
</dbReference>
<dbReference type="InterPro" id="IPR023298">
    <property type="entry name" value="ATPase_P-typ_TM_dom_sf"/>
</dbReference>
<dbReference type="PROSITE" id="PS00154">
    <property type="entry name" value="ATPASE_E1_E2"/>
    <property type="match status" value="1"/>
</dbReference>
<dbReference type="GO" id="GO:0005524">
    <property type="term" value="F:ATP binding"/>
    <property type="evidence" value="ECO:0007669"/>
    <property type="project" value="UniProtKB-UniRule"/>
</dbReference>
<proteinExistence type="inferred from homology"/>
<reference evidence="20 21" key="1">
    <citation type="submission" date="2019-05" db="EMBL/GenBank/DDBJ databases">
        <authorList>
            <person name="Narsing Rao M.P."/>
            <person name="Li W.J."/>
        </authorList>
    </citation>
    <scope>NUCLEOTIDE SEQUENCE [LARGE SCALE GENOMIC DNA]</scope>
    <source>
        <strain evidence="20 21">SYSU_K30003</strain>
    </source>
</reference>
<keyword evidence="11 18" id="KW-0067">ATP-binding</keyword>
<dbReference type="CDD" id="cd02094">
    <property type="entry name" value="P-type_ATPase_Cu-like"/>
    <property type="match status" value="1"/>
</dbReference>
<dbReference type="GO" id="GO:0140581">
    <property type="term" value="F:P-type monovalent copper transporter activity"/>
    <property type="evidence" value="ECO:0007669"/>
    <property type="project" value="UniProtKB-EC"/>
</dbReference>
<dbReference type="SUPFAM" id="SSF81665">
    <property type="entry name" value="Calcium ATPase, transmembrane domain M"/>
    <property type="match status" value="1"/>
</dbReference>
<keyword evidence="16 18" id="KW-0472">Membrane</keyword>
<evidence type="ECO:0000256" key="14">
    <source>
        <dbReference type="ARBA" id="ARBA00023008"/>
    </source>
</evidence>
<dbReference type="InterPro" id="IPR059000">
    <property type="entry name" value="ATPase_P-type_domA"/>
</dbReference>
<dbReference type="AlphaFoldDB" id="A0A5R9GCC5"/>
<dbReference type="CDD" id="cd00371">
    <property type="entry name" value="HMA"/>
    <property type="match status" value="1"/>
</dbReference>
<evidence type="ECO:0000256" key="4">
    <source>
        <dbReference type="ARBA" id="ARBA00022448"/>
    </source>
</evidence>
<dbReference type="InterPro" id="IPR023299">
    <property type="entry name" value="ATPase_P-typ_cyto_dom_N"/>
</dbReference>
<dbReference type="PANTHER" id="PTHR43520">
    <property type="entry name" value="ATP7, ISOFORM B"/>
    <property type="match status" value="1"/>
</dbReference>
<dbReference type="EC" id="7.2.2.8" evidence="3"/>
<keyword evidence="14" id="KW-0186">Copper</keyword>
<dbReference type="SFLD" id="SFLDF00027">
    <property type="entry name" value="p-type_atpase"/>
    <property type="match status" value="1"/>
</dbReference>
<dbReference type="Pfam" id="PF00403">
    <property type="entry name" value="HMA"/>
    <property type="match status" value="1"/>
</dbReference>
<evidence type="ECO:0000256" key="7">
    <source>
        <dbReference type="ARBA" id="ARBA00022692"/>
    </source>
</evidence>
<feature type="transmembrane region" description="Helical" evidence="18">
    <location>
        <begin position="325"/>
        <end position="347"/>
    </location>
</feature>
<dbReference type="FunFam" id="3.30.70.100:FF:000005">
    <property type="entry name" value="Copper-exporting P-type ATPase A"/>
    <property type="match status" value="1"/>
</dbReference>
<keyword evidence="9 18" id="KW-0547">Nucleotide-binding</keyword>
<dbReference type="Gene3D" id="3.40.1110.10">
    <property type="entry name" value="Calcium-transporting ATPase, cytoplasmic domain N"/>
    <property type="match status" value="2"/>
</dbReference>
<evidence type="ECO:0000256" key="12">
    <source>
        <dbReference type="ARBA" id="ARBA00022967"/>
    </source>
</evidence>
<keyword evidence="8 18" id="KW-0479">Metal-binding</keyword>
<dbReference type="Gene3D" id="2.70.150.10">
    <property type="entry name" value="Calcium-transporting ATPase, cytoplasmic transduction domain A"/>
    <property type="match status" value="1"/>
</dbReference>
<evidence type="ECO:0000256" key="13">
    <source>
        <dbReference type="ARBA" id="ARBA00022989"/>
    </source>
</evidence>
<dbReference type="InterPro" id="IPR001757">
    <property type="entry name" value="P_typ_ATPase"/>
</dbReference>
<evidence type="ECO:0000256" key="2">
    <source>
        <dbReference type="ARBA" id="ARBA00006024"/>
    </source>
</evidence>
<evidence type="ECO:0000256" key="18">
    <source>
        <dbReference type="RuleBase" id="RU362081"/>
    </source>
</evidence>
<dbReference type="InterPro" id="IPR023214">
    <property type="entry name" value="HAD_sf"/>
</dbReference>
<feature type="transmembrane region" description="Helical" evidence="18">
    <location>
        <begin position="115"/>
        <end position="136"/>
    </location>
</feature>
<evidence type="ECO:0000313" key="20">
    <source>
        <dbReference type="EMBL" id="TLS51720.1"/>
    </source>
</evidence>
<dbReference type="InterPro" id="IPR006121">
    <property type="entry name" value="HMA_dom"/>
</dbReference>
<evidence type="ECO:0000313" key="21">
    <source>
        <dbReference type="Proteomes" id="UP000309676"/>
    </source>
</evidence>
<dbReference type="Proteomes" id="UP000309676">
    <property type="component" value="Unassembled WGS sequence"/>
</dbReference>
<dbReference type="InterPro" id="IPR036412">
    <property type="entry name" value="HAD-like_sf"/>
</dbReference>
<dbReference type="SFLD" id="SFLDS00003">
    <property type="entry name" value="Haloacid_Dehalogenase"/>
    <property type="match status" value="1"/>
</dbReference>
<comment type="subcellular location">
    <subcellularLocation>
        <location evidence="1">Cell membrane</location>
        <topology evidence="1">Multi-pass membrane protein</topology>
    </subcellularLocation>
</comment>
<evidence type="ECO:0000256" key="1">
    <source>
        <dbReference type="ARBA" id="ARBA00004651"/>
    </source>
</evidence>
<feature type="transmembrane region" description="Helical" evidence="18">
    <location>
        <begin position="692"/>
        <end position="710"/>
    </location>
</feature>
<dbReference type="OrthoDB" id="9813266at2"/>
<evidence type="ECO:0000256" key="9">
    <source>
        <dbReference type="ARBA" id="ARBA00022741"/>
    </source>
</evidence>
<dbReference type="NCBIfam" id="TIGR01511">
    <property type="entry name" value="ATPase-IB1_Cu"/>
    <property type="match status" value="1"/>
</dbReference>
<dbReference type="Pfam" id="PF00702">
    <property type="entry name" value="Hydrolase"/>
    <property type="match status" value="1"/>
</dbReference>
<keyword evidence="12" id="KW-1278">Translocase</keyword>
<dbReference type="PROSITE" id="PS50846">
    <property type="entry name" value="HMA_2"/>
    <property type="match status" value="1"/>
</dbReference>
<evidence type="ECO:0000256" key="6">
    <source>
        <dbReference type="ARBA" id="ARBA00022553"/>
    </source>
</evidence>
<dbReference type="SUPFAM" id="SSF55008">
    <property type="entry name" value="HMA, heavy metal-associated domain"/>
    <property type="match status" value="1"/>
</dbReference>
<evidence type="ECO:0000256" key="10">
    <source>
        <dbReference type="ARBA" id="ARBA00022796"/>
    </source>
</evidence>
<protein>
    <recommendedName>
        <fullName evidence="3">P-type Cu(+) transporter</fullName>
        <ecNumber evidence="3">7.2.2.8</ecNumber>
    </recommendedName>
</protein>
<evidence type="ECO:0000256" key="8">
    <source>
        <dbReference type="ARBA" id="ARBA00022723"/>
    </source>
</evidence>
<name>A0A5R9GCC5_9BACL</name>
<dbReference type="NCBIfam" id="TIGR01525">
    <property type="entry name" value="ATPase-IB_hvy"/>
    <property type="match status" value="1"/>
</dbReference>
<dbReference type="GO" id="GO:0005507">
    <property type="term" value="F:copper ion binding"/>
    <property type="evidence" value="ECO:0007669"/>
    <property type="project" value="TreeGrafter"/>
</dbReference>
<feature type="transmembrane region" description="Helical" evidence="18">
    <location>
        <begin position="730"/>
        <end position="749"/>
    </location>
</feature>
<comment type="similarity">
    <text evidence="2 18">Belongs to the cation transport ATPase (P-type) (TC 3.A.3) family. Type IB subfamily.</text>
</comment>
<dbReference type="EMBL" id="VCIW01000008">
    <property type="protein sequence ID" value="TLS51720.1"/>
    <property type="molecule type" value="Genomic_DNA"/>
</dbReference>
<evidence type="ECO:0000256" key="17">
    <source>
        <dbReference type="ARBA" id="ARBA00049289"/>
    </source>
</evidence>
<dbReference type="FunFam" id="2.70.150.10:FF:000020">
    <property type="entry name" value="Copper-exporting P-type ATPase A"/>
    <property type="match status" value="1"/>
</dbReference>
<dbReference type="NCBIfam" id="TIGR01494">
    <property type="entry name" value="ATPase_P-type"/>
    <property type="match status" value="1"/>
</dbReference>
<feature type="transmembrane region" description="Helical" evidence="18">
    <location>
        <begin position="148"/>
        <end position="167"/>
    </location>
</feature>
<evidence type="ECO:0000256" key="15">
    <source>
        <dbReference type="ARBA" id="ARBA00023065"/>
    </source>
</evidence>
<feature type="transmembrane region" description="Helical" evidence="18">
    <location>
        <begin position="353"/>
        <end position="376"/>
    </location>
</feature>
<dbReference type="Gene3D" id="3.40.50.1000">
    <property type="entry name" value="HAD superfamily/HAD-like"/>
    <property type="match status" value="1"/>
</dbReference>
<keyword evidence="4" id="KW-0813">Transport</keyword>
<keyword evidence="7 18" id="KW-0812">Transmembrane</keyword>
<dbReference type="GO" id="GO:0055070">
    <property type="term" value="P:copper ion homeostasis"/>
    <property type="evidence" value="ECO:0007669"/>
    <property type="project" value="TreeGrafter"/>
</dbReference>
<dbReference type="InterPro" id="IPR027256">
    <property type="entry name" value="P-typ_ATPase_IB"/>
</dbReference>
<feature type="transmembrane region" description="Helical" evidence="18">
    <location>
        <begin position="78"/>
        <end position="95"/>
    </location>
</feature>
<dbReference type="SUPFAM" id="SSF81653">
    <property type="entry name" value="Calcium ATPase, transduction domain A"/>
    <property type="match status" value="1"/>
</dbReference>
<evidence type="ECO:0000256" key="16">
    <source>
        <dbReference type="ARBA" id="ARBA00023136"/>
    </source>
</evidence>
<evidence type="ECO:0000256" key="3">
    <source>
        <dbReference type="ARBA" id="ARBA00012517"/>
    </source>
</evidence>
<dbReference type="GO" id="GO:0043682">
    <property type="term" value="F:P-type divalent copper transporter activity"/>
    <property type="evidence" value="ECO:0007669"/>
    <property type="project" value="TreeGrafter"/>
</dbReference>
<dbReference type="InterPro" id="IPR008250">
    <property type="entry name" value="ATPase_P-typ_transduc_dom_A_sf"/>
</dbReference>
<dbReference type="GO" id="GO:0016887">
    <property type="term" value="F:ATP hydrolysis activity"/>
    <property type="evidence" value="ECO:0007669"/>
    <property type="project" value="InterPro"/>
</dbReference>
<dbReference type="Pfam" id="PF00122">
    <property type="entry name" value="E1-E2_ATPase"/>
    <property type="match status" value="1"/>
</dbReference>
<keyword evidence="13 18" id="KW-1133">Transmembrane helix</keyword>
<gene>
    <name evidence="20" type="ORF">FE782_13985</name>
</gene>
<keyword evidence="5 18" id="KW-1003">Cell membrane</keyword>
<dbReference type="InterPro" id="IPR044492">
    <property type="entry name" value="P_typ_ATPase_HD_dom"/>
</dbReference>
<feature type="transmembrane region" description="Helical" evidence="18">
    <location>
        <begin position="669"/>
        <end position="686"/>
    </location>
</feature>
<keyword evidence="15" id="KW-0406">Ion transport</keyword>
<keyword evidence="6" id="KW-0597">Phosphoprotein</keyword>
<dbReference type="PRINTS" id="PR00943">
    <property type="entry name" value="CUATPASE"/>
</dbReference>
<dbReference type="SUPFAM" id="SSF56784">
    <property type="entry name" value="HAD-like"/>
    <property type="match status" value="1"/>
</dbReference>
<comment type="catalytic activity">
    <reaction evidence="17">
        <text>Cu(+)(in) + ATP + H2O = Cu(+)(out) + ADP + phosphate + H(+)</text>
        <dbReference type="Rhea" id="RHEA:25792"/>
        <dbReference type="ChEBI" id="CHEBI:15377"/>
        <dbReference type="ChEBI" id="CHEBI:15378"/>
        <dbReference type="ChEBI" id="CHEBI:30616"/>
        <dbReference type="ChEBI" id="CHEBI:43474"/>
        <dbReference type="ChEBI" id="CHEBI:49552"/>
        <dbReference type="ChEBI" id="CHEBI:456216"/>
        <dbReference type="EC" id="7.2.2.8"/>
    </reaction>
</comment>
<accession>A0A5R9GCC5</accession>
<organism evidence="20 21">
    <name type="scientific">Paenibacillus antri</name>
    <dbReference type="NCBI Taxonomy" id="2582848"/>
    <lineage>
        <taxon>Bacteria</taxon>
        <taxon>Bacillati</taxon>
        <taxon>Bacillota</taxon>
        <taxon>Bacilli</taxon>
        <taxon>Bacillales</taxon>
        <taxon>Paenibacillaceae</taxon>
        <taxon>Paenibacillus</taxon>
    </lineage>
</organism>